<keyword evidence="5" id="KW-0862">Zinc</keyword>
<dbReference type="Pfam" id="PF07998">
    <property type="entry name" value="Peptidase_M54"/>
    <property type="match status" value="1"/>
</dbReference>
<proteinExistence type="predicted"/>
<evidence type="ECO:0000256" key="6">
    <source>
        <dbReference type="ARBA" id="ARBA00023049"/>
    </source>
</evidence>
<dbReference type="GO" id="GO:0016787">
    <property type="term" value="F:hydrolase activity"/>
    <property type="evidence" value="ECO:0007669"/>
    <property type="project" value="UniProtKB-KW"/>
</dbReference>
<keyword evidence="4 7" id="KW-0378">Hydrolase</keyword>
<dbReference type="EMBL" id="JAUTAL010000001">
    <property type="protein sequence ID" value="MDQ1095277.1"/>
    <property type="molecule type" value="Genomic_DNA"/>
</dbReference>
<evidence type="ECO:0000313" key="8">
    <source>
        <dbReference type="Proteomes" id="UP001225072"/>
    </source>
</evidence>
<comment type="caution">
    <text evidence="7">The sequence shown here is derived from an EMBL/GenBank/DDBJ whole genome shotgun (WGS) entry which is preliminary data.</text>
</comment>
<gene>
    <name evidence="7" type="ORF">QE404_000424</name>
</gene>
<name>A0ABU0TDX5_9FLAO</name>
<comment type="cofactor">
    <cofactor evidence="1">
        <name>Zn(2+)</name>
        <dbReference type="ChEBI" id="CHEBI:29105"/>
    </cofactor>
</comment>
<dbReference type="PROSITE" id="PS51257">
    <property type="entry name" value="PROKAR_LIPOPROTEIN"/>
    <property type="match status" value="1"/>
</dbReference>
<dbReference type="InterPro" id="IPR012962">
    <property type="entry name" value="Pept_M54_archaemetzincn"/>
</dbReference>
<dbReference type="PANTHER" id="PTHR15910:SF1">
    <property type="entry name" value="ARCHAEMETZINCIN-2"/>
    <property type="match status" value="1"/>
</dbReference>
<keyword evidence="8" id="KW-1185">Reference proteome</keyword>
<dbReference type="SUPFAM" id="SSF55486">
    <property type="entry name" value="Metalloproteases ('zincins'), catalytic domain"/>
    <property type="match status" value="1"/>
</dbReference>
<keyword evidence="6" id="KW-0482">Metalloprotease</keyword>
<evidence type="ECO:0000313" key="7">
    <source>
        <dbReference type="EMBL" id="MDQ1095277.1"/>
    </source>
</evidence>
<dbReference type="EC" id="3.4.-.-" evidence="7"/>
<evidence type="ECO:0000256" key="3">
    <source>
        <dbReference type="ARBA" id="ARBA00022723"/>
    </source>
</evidence>
<dbReference type="CDD" id="cd11375">
    <property type="entry name" value="Peptidase_M54"/>
    <property type="match status" value="1"/>
</dbReference>
<reference evidence="7 8" key="1">
    <citation type="submission" date="2023-07" db="EMBL/GenBank/DDBJ databases">
        <title>Functional and genomic diversity of the sorghum phyllosphere microbiome.</title>
        <authorList>
            <person name="Shade A."/>
        </authorList>
    </citation>
    <scope>NUCLEOTIDE SEQUENCE [LARGE SCALE GENOMIC DNA]</scope>
    <source>
        <strain evidence="7 8">SORGH_AS_1064</strain>
    </source>
</reference>
<keyword evidence="3" id="KW-0479">Metal-binding</keyword>
<dbReference type="PANTHER" id="PTHR15910">
    <property type="entry name" value="ARCHAEMETZINCIN"/>
    <property type="match status" value="1"/>
</dbReference>
<dbReference type="RefSeq" id="WP_307445894.1">
    <property type="nucleotide sequence ID" value="NZ_JAUTAL010000001.1"/>
</dbReference>
<evidence type="ECO:0000256" key="2">
    <source>
        <dbReference type="ARBA" id="ARBA00022670"/>
    </source>
</evidence>
<keyword evidence="2" id="KW-0645">Protease</keyword>
<evidence type="ECO:0000256" key="4">
    <source>
        <dbReference type="ARBA" id="ARBA00022801"/>
    </source>
</evidence>
<accession>A0ABU0TDX5</accession>
<sequence length="211" mass="23687">MIRNSIASAFNRWLYAGAYCCLIVLLSCSGKAEKAIPDHPLSILVQPFADIDPARVAFVTSELKKVYPHVKVLQPIDLPDHAFYPERNRYRADSLIRFLHDRTPAGRVTIGLTSKDISAAKGNIRDYAIMGLGYRPGNACIASAFRLNKNKKDEQLFKIAIHELGHTQGLKHCPVKTCFMRNAGGKNPTDEETGFCSKCQTFLMNKKWKFI</sequence>
<organism evidence="7 8">
    <name type="scientific">Chryseobacterium camelliae</name>
    <dbReference type="NCBI Taxonomy" id="1265445"/>
    <lineage>
        <taxon>Bacteria</taxon>
        <taxon>Pseudomonadati</taxon>
        <taxon>Bacteroidota</taxon>
        <taxon>Flavobacteriia</taxon>
        <taxon>Flavobacteriales</taxon>
        <taxon>Weeksellaceae</taxon>
        <taxon>Chryseobacterium group</taxon>
        <taxon>Chryseobacterium</taxon>
    </lineage>
</organism>
<dbReference type="Gene3D" id="3.40.390.10">
    <property type="entry name" value="Collagenase (Catalytic Domain)"/>
    <property type="match status" value="1"/>
</dbReference>
<dbReference type="InterPro" id="IPR024079">
    <property type="entry name" value="MetalloPept_cat_dom_sf"/>
</dbReference>
<dbReference type="Proteomes" id="UP001225072">
    <property type="component" value="Unassembled WGS sequence"/>
</dbReference>
<evidence type="ECO:0000256" key="5">
    <source>
        <dbReference type="ARBA" id="ARBA00022833"/>
    </source>
</evidence>
<protein>
    <submittedName>
        <fullName evidence="7">Archaemetzincin</fullName>
        <ecNumber evidence="7">3.4.-.-</ecNumber>
    </submittedName>
</protein>
<evidence type="ECO:0000256" key="1">
    <source>
        <dbReference type="ARBA" id="ARBA00001947"/>
    </source>
</evidence>